<gene>
    <name evidence="2" type="ORF">GCM10023350_13540</name>
</gene>
<protein>
    <recommendedName>
        <fullName evidence="4">Peptidase C11</fullName>
    </recommendedName>
</protein>
<keyword evidence="3" id="KW-1185">Reference proteome</keyword>
<dbReference type="Proteomes" id="UP001499882">
    <property type="component" value="Unassembled WGS sequence"/>
</dbReference>
<feature type="signal peptide" evidence="1">
    <location>
        <begin position="1"/>
        <end position="31"/>
    </location>
</feature>
<evidence type="ECO:0000313" key="3">
    <source>
        <dbReference type="Proteomes" id="UP001499882"/>
    </source>
</evidence>
<dbReference type="PANTHER" id="PTHR37835:SF1">
    <property type="entry name" value="ALPHA-CLOSTRIPAIN"/>
    <property type="match status" value="1"/>
</dbReference>
<evidence type="ECO:0000313" key="2">
    <source>
        <dbReference type="EMBL" id="GAA4731471.1"/>
    </source>
</evidence>
<evidence type="ECO:0000256" key="1">
    <source>
        <dbReference type="SAM" id="SignalP"/>
    </source>
</evidence>
<keyword evidence="1" id="KW-0732">Signal</keyword>
<sequence>MPITPSRRTATAAAAAAFLLLTAACSGDASGDDSDHQPAAHTGREGDGWTVLHYSMADTNLEPFMVADVNEIGAVGSNDNLHVREFVDRSAEYGEDELLDQGAWVGARVLDIGQGGTTEVVEDLGDVDSADPELLAGFIADGIKDNRAGHYALIISDHGASWPGIGPDEGSDYDVLDLDEITGAISSGLEDAGVDKLDLLGFDACLMASYEVASAVAPLADRMVASQELEPGHGWDYGSLQLLADDPDASVDELGKEILAGFSSQAEEQGTQDQITLSMIDLTQMGQVDDAVDGFAEALADGGADVAPAVGQSEATTLAFGKSPDETQDKHLSDLGLLATAIGEAAPDVADRADAVVDALDAAVLDEVFGVATTGATGLSIYLPPERELADGAYLEVPSADSWSGFLDAYYSAGAAIPDEEQPEFADAETGPDVTFDDDGGITLTGAFDPAALDNITEATISYALVNDDDSITYFGEEIADYTDAGDAPTASGSYDLSYLQISDGEDSAYAYTDLDLSEDLATAFFDVPMTYYASTDPDHADPKDALLSLVLDIDSAEFVSETIYIYDEESGGYGELAPDPEGVIIPDVLTIGADGEQTWEPTTDVGLYSDVADLTYEFVPLDSGTTVQADLTLTDFGGNSSTLSSVVEVP</sequence>
<reference evidence="3" key="1">
    <citation type="journal article" date="2019" name="Int. J. Syst. Evol. Microbiol.">
        <title>The Global Catalogue of Microorganisms (GCM) 10K type strain sequencing project: providing services to taxonomists for standard genome sequencing and annotation.</title>
        <authorList>
            <consortium name="The Broad Institute Genomics Platform"/>
            <consortium name="The Broad Institute Genome Sequencing Center for Infectious Disease"/>
            <person name="Wu L."/>
            <person name="Ma J."/>
        </authorList>
    </citation>
    <scope>NUCLEOTIDE SEQUENCE [LARGE SCALE GENOMIC DNA]</scope>
    <source>
        <strain evidence="3">JCM 18532</strain>
    </source>
</reference>
<comment type="caution">
    <text evidence="2">The sequence shown here is derived from an EMBL/GenBank/DDBJ whole genome shotgun (WGS) entry which is preliminary data.</text>
</comment>
<dbReference type="PROSITE" id="PS51257">
    <property type="entry name" value="PROKAR_LIPOPROTEIN"/>
    <property type="match status" value="1"/>
</dbReference>
<organism evidence="2 3">
    <name type="scientific">Nocardioides endophyticus</name>
    <dbReference type="NCBI Taxonomy" id="1353775"/>
    <lineage>
        <taxon>Bacteria</taxon>
        <taxon>Bacillati</taxon>
        <taxon>Actinomycetota</taxon>
        <taxon>Actinomycetes</taxon>
        <taxon>Propionibacteriales</taxon>
        <taxon>Nocardioidaceae</taxon>
        <taxon>Nocardioides</taxon>
    </lineage>
</organism>
<proteinExistence type="predicted"/>
<dbReference type="Pfam" id="PF03415">
    <property type="entry name" value="Peptidase_C11"/>
    <property type="match status" value="1"/>
</dbReference>
<dbReference type="PANTHER" id="PTHR37835">
    <property type="entry name" value="ALPHA-CLOSTRIPAIN"/>
    <property type="match status" value="1"/>
</dbReference>
<accession>A0ABP8YKX8</accession>
<evidence type="ECO:0008006" key="4">
    <source>
        <dbReference type="Google" id="ProtNLM"/>
    </source>
</evidence>
<feature type="chain" id="PRO_5046493314" description="Peptidase C11" evidence="1">
    <location>
        <begin position="32"/>
        <end position="651"/>
    </location>
</feature>
<name>A0ABP8YKX8_9ACTN</name>
<dbReference type="RefSeq" id="WP_345525957.1">
    <property type="nucleotide sequence ID" value="NZ_BAABKN010000009.1"/>
</dbReference>
<dbReference type="InterPro" id="IPR005077">
    <property type="entry name" value="Peptidase_C11"/>
</dbReference>
<dbReference type="Gene3D" id="3.40.50.11970">
    <property type="match status" value="1"/>
</dbReference>
<dbReference type="EMBL" id="BAABKN010000009">
    <property type="protein sequence ID" value="GAA4731471.1"/>
    <property type="molecule type" value="Genomic_DNA"/>
</dbReference>